<gene>
    <name evidence="1" type="ORF">J2S15_002352</name>
</gene>
<evidence type="ECO:0000313" key="2">
    <source>
        <dbReference type="Proteomes" id="UP001230220"/>
    </source>
</evidence>
<evidence type="ECO:0000313" key="1">
    <source>
        <dbReference type="EMBL" id="MDQ0361602.1"/>
    </source>
</evidence>
<organism evidence="1 2">
    <name type="scientific">Breznakia pachnodae</name>
    <dbReference type="NCBI Taxonomy" id="265178"/>
    <lineage>
        <taxon>Bacteria</taxon>
        <taxon>Bacillati</taxon>
        <taxon>Bacillota</taxon>
        <taxon>Erysipelotrichia</taxon>
        <taxon>Erysipelotrichales</taxon>
        <taxon>Erysipelotrichaceae</taxon>
        <taxon>Breznakia</taxon>
    </lineage>
</organism>
<proteinExistence type="predicted"/>
<evidence type="ECO:0008006" key="3">
    <source>
        <dbReference type="Google" id="ProtNLM"/>
    </source>
</evidence>
<dbReference type="RefSeq" id="WP_307408469.1">
    <property type="nucleotide sequence ID" value="NZ_JAUSUR010000004.1"/>
</dbReference>
<name>A0ABU0E3Y3_9FIRM</name>
<reference evidence="1 2" key="1">
    <citation type="submission" date="2023-07" db="EMBL/GenBank/DDBJ databases">
        <title>Genomic Encyclopedia of Type Strains, Phase IV (KMG-IV): sequencing the most valuable type-strain genomes for metagenomic binning, comparative biology and taxonomic classification.</title>
        <authorList>
            <person name="Goeker M."/>
        </authorList>
    </citation>
    <scope>NUCLEOTIDE SEQUENCE [LARGE SCALE GENOMIC DNA]</scope>
    <source>
        <strain evidence="1 2">DSM 16784</strain>
    </source>
</reference>
<protein>
    <recommendedName>
        <fullName evidence="3">ArpU family transcriptional regulator</fullName>
    </recommendedName>
</protein>
<accession>A0ABU0E3Y3</accession>
<comment type="caution">
    <text evidence="1">The sequence shown here is derived from an EMBL/GenBank/DDBJ whole genome shotgun (WGS) entry which is preliminary data.</text>
</comment>
<dbReference type="EMBL" id="JAUSUR010000004">
    <property type="protein sequence ID" value="MDQ0361602.1"/>
    <property type="molecule type" value="Genomic_DNA"/>
</dbReference>
<sequence length="138" mass="16288">MICPFINKDETKKNIKKVLELSRSLFTELYAYELEDYQDSEVNLDYKFSDHLIVKFSTPYDDLVRKLVRAVDQLGPSQKRTIYYCYFRGISLPKLENGINDEGIHITSAYRQHNKAIEFLCFTIQELVQYNSDGRKEN</sequence>
<keyword evidence="2" id="KW-1185">Reference proteome</keyword>
<dbReference type="Proteomes" id="UP001230220">
    <property type="component" value="Unassembled WGS sequence"/>
</dbReference>